<name>A0A9X0AEK5_9HELO</name>
<dbReference type="InterPro" id="IPR014030">
    <property type="entry name" value="Ketoacyl_synth_N"/>
</dbReference>
<dbReference type="InterPro" id="IPR018201">
    <property type="entry name" value="Ketoacyl_synth_AS"/>
</dbReference>
<dbReference type="GO" id="GO:0006633">
    <property type="term" value="P:fatty acid biosynthetic process"/>
    <property type="evidence" value="ECO:0007669"/>
    <property type="project" value="InterPro"/>
</dbReference>
<dbReference type="AlphaFoldDB" id="A0A9X0AEK5"/>
<dbReference type="PROSITE" id="PS00606">
    <property type="entry name" value="KS3_1"/>
    <property type="match status" value="1"/>
</dbReference>
<dbReference type="GO" id="GO:0044550">
    <property type="term" value="P:secondary metabolite biosynthetic process"/>
    <property type="evidence" value="ECO:0007669"/>
    <property type="project" value="TreeGrafter"/>
</dbReference>
<dbReference type="PANTHER" id="PTHR43775">
    <property type="entry name" value="FATTY ACID SYNTHASE"/>
    <property type="match status" value="1"/>
</dbReference>
<proteinExistence type="inferred from homology"/>
<evidence type="ECO:0000256" key="2">
    <source>
        <dbReference type="ARBA" id="ARBA00023002"/>
    </source>
</evidence>
<dbReference type="Pfam" id="PF02801">
    <property type="entry name" value="Ketoacyl-synt_C"/>
    <property type="match status" value="1"/>
</dbReference>
<dbReference type="Proteomes" id="UP001152300">
    <property type="component" value="Unassembled WGS sequence"/>
</dbReference>
<evidence type="ECO:0000313" key="6">
    <source>
        <dbReference type="Proteomes" id="UP001152300"/>
    </source>
</evidence>
<organism evidence="5 6">
    <name type="scientific">Sclerotinia nivalis</name>
    <dbReference type="NCBI Taxonomy" id="352851"/>
    <lineage>
        <taxon>Eukaryota</taxon>
        <taxon>Fungi</taxon>
        <taxon>Dikarya</taxon>
        <taxon>Ascomycota</taxon>
        <taxon>Pezizomycotina</taxon>
        <taxon>Leotiomycetes</taxon>
        <taxon>Helotiales</taxon>
        <taxon>Sclerotiniaceae</taxon>
        <taxon>Sclerotinia</taxon>
    </lineage>
</organism>
<evidence type="ECO:0000256" key="1">
    <source>
        <dbReference type="ARBA" id="ARBA00022679"/>
    </source>
</evidence>
<reference evidence="5" key="1">
    <citation type="submission" date="2022-11" db="EMBL/GenBank/DDBJ databases">
        <title>Genome Resource of Sclerotinia nivalis Strain SnTB1, a Plant Pathogen Isolated from American Ginseng.</title>
        <authorList>
            <person name="Fan S."/>
        </authorList>
    </citation>
    <scope>NUCLEOTIDE SEQUENCE</scope>
    <source>
        <strain evidence="5">SnTB1</strain>
    </source>
</reference>
<dbReference type="SMART" id="SM00825">
    <property type="entry name" value="PKS_KS"/>
    <property type="match status" value="1"/>
</dbReference>
<comment type="caution">
    <text evidence="5">The sequence shown here is derived from an EMBL/GenBank/DDBJ whole genome shotgun (WGS) entry which is preliminary data.</text>
</comment>
<protein>
    <recommendedName>
        <fullName evidence="4">Ketosynthase family 3 (KS3) domain-containing protein</fullName>
    </recommendedName>
</protein>
<evidence type="ECO:0000256" key="3">
    <source>
        <dbReference type="RuleBase" id="RU003694"/>
    </source>
</evidence>
<evidence type="ECO:0000259" key="4">
    <source>
        <dbReference type="PROSITE" id="PS52004"/>
    </source>
</evidence>
<dbReference type="InterPro" id="IPR016039">
    <property type="entry name" value="Thiolase-like"/>
</dbReference>
<keyword evidence="2" id="KW-0560">Oxidoreductase</keyword>
<feature type="domain" description="Ketosynthase family 3 (KS3)" evidence="4">
    <location>
        <begin position="48"/>
        <end position="387"/>
    </location>
</feature>
<dbReference type="EMBL" id="JAPEIS010000012">
    <property type="protein sequence ID" value="KAJ8061401.1"/>
    <property type="molecule type" value="Genomic_DNA"/>
</dbReference>
<dbReference type="GO" id="GO:0004312">
    <property type="term" value="F:fatty acid synthase activity"/>
    <property type="evidence" value="ECO:0007669"/>
    <property type="project" value="TreeGrafter"/>
</dbReference>
<dbReference type="CDD" id="cd00833">
    <property type="entry name" value="PKS"/>
    <property type="match status" value="1"/>
</dbReference>
<accession>A0A9X0AEK5</accession>
<keyword evidence="6" id="KW-1185">Reference proteome</keyword>
<dbReference type="PROSITE" id="PS52004">
    <property type="entry name" value="KS3_2"/>
    <property type="match status" value="1"/>
</dbReference>
<gene>
    <name evidence="5" type="ORF">OCU04_010457</name>
</gene>
<evidence type="ECO:0000313" key="5">
    <source>
        <dbReference type="EMBL" id="KAJ8061401.1"/>
    </source>
</evidence>
<dbReference type="InterPro" id="IPR014031">
    <property type="entry name" value="Ketoacyl_synth_C"/>
</dbReference>
<dbReference type="Gene3D" id="3.40.47.10">
    <property type="match status" value="1"/>
</dbReference>
<dbReference type="OrthoDB" id="329835at2759"/>
<keyword evidence="1 3" id="KW-0808">Transferase</keyword>
<dbReference type="PANTHER" id="PTHR43775:SF29">
    <property type="entry name" value="ASPERFURANONE POLYKETIDE SYNTHASE AFOG-RELATED"/>
    <property type="match status" value="1"/>
</dbReference>
<dbReference type="GO" id="GO:0016491">
    <property type="term" value="F:oxidoreductase activity"/>
    <property type="evidence" value="ECO:0007669"/>
    <property type="project" value="UniProtKB-KW"/>
</dbReference>
<comment type="similarity">
    <text evidence="3">Belongs to the thiolase-like superfamily. Beta-ketoacyl-ACP synthases family.</text>
</comment>
<dbReference type="InterPro" id="IPR050091">
    <property type="entry name" value="PKS_NRPS_Biosynth_Enz"/>
</dbReference>
<dbReference type="InterPro" id="IPR020841">
    <property type="entry name" value="PKS_Beta-ketoAc_synthase_dom"/>
</dbReference>
<sequence>MAPSLEEGIVAINASARNTLSESQGTDHVMDFSDDSETYTVALDKQKVQPLAIVGLSLRFPEDAVTEESFWQMVAAGRCVMSDYPKDRINIDAFYHPDTSRTDTIPCRGGHFLKQPLGTFDAPFFSITPAKAPDMDPMQRGLLEATYRALENAGLPMESVAKSKTSVYTGCFTNDYQAFMPKNPQDLPRYSATGSSPAMLANRLSWFFDFTGNSVNVDSACSSSLTALHLACQDLWSGESKMSIAAGCNLMFSLEAIAVLSNMNFLSPDSRCYSFDHRANGYSRGEGFGVVIVKTLGDALKNGDTIRCVIRSTGTNQDGFTPGITQPNGEAQERLIQETYLKAGLSMKSTGFFESHGTGTPLGDPLEATAIGTAFKKERSLCHPLIM</sequence>
<dbReference type="Pfam" id="PF00109">
    <property type="entry name" value="ketoacyl-synt"/>
    <property type="match status" value="1"/>
</dbReference>
<dbReference type="GO" id="GO:0004315">
    <property type="term" value="F:3-oxoacyl-[acyl-carrier-protein] synthase activity"/>
    <property type="evidence" value="ECO:0007669"/>
    <property type="project" value="InterPro"/>
</dbReference>
<dbReference type="SUPFAM" id="SSF53901">
    <property type="entry name" value="Thiolase-like"/>
    <property type="match status" value="1"/>
</dbReference>